<dbReference type="GO" id="GO:0007166">
    <property type="term" value="P:cell surface receptor signaling pathway"/>
    <property type="evidence" value="ECO:0007669"/>
    <property type="project" value="InterPro"/>
</dbReference>
<evidence type="ECO:0000313" key="3">
    <source>
        <dbReference type="Proteomes" id="UP001341281"/>
    </source>
</evidence>
<proteinExistence type="predicted"/>
<reference evidence="2 3" key="1">
    <citation type="submission" date="2024-02" db="EMBL/GenBank/DDBJ databases">
        <title>High-quality chromosome-scale genome assembly of Pensacola bahiagrass (Paspalum notatum Flugge var. saurae).</title>
        <authorList>
            <person name="Vega J.M."/>
            <person name="Podio M."/>
            <person name="Orjuela J."/>
            <person name="Siena L.A."/>
            <person name="Pessino S.C."/>
            <person name="Combes M.C."/>
            <person name="Mariac C."/>
            <person name="Albertini E."/>
            <person name="Pupilli F."/>
            <person name="Ortiz J.P.A."/>
            <person name="Leblanc O."/>
        </authorList>
    </citation>
    <scope>NUCLEOTIDE SEQUENCE [LARGE SCALE GENOMIC DNA]</scope>
    <source>
        <strain evidence="2">R1</strain>
        <tissue evidence="2">Leaf</tissue>
    </source>
</reference>
<organism evidence="2 3">
    <name type="scientific">Paspalum notatum var. saurae</name>
    <dbReference type="NCBI Taxonomy" id="547442"/>
    <lineage>
        <taxon>Eukaryota</taxon>
        <taxon>Viridiplantae</taxon>
        <taxon>Streptophyta</taxon>
        <taxon>Embryophyta</taxon>
        <taxon>Tracheophyta</taxon>
        <taxon>Spermatophyta</taxon>
        <taxon>Magnoliopsida</taxon>
        <taxon>Liliopsida</taxon>
        <taxon>Poales</taxon>
        <taxon>Poaceae</taxon>
        <taxon>PACMAD clade</taxon>
        <taxon>Panicoideae</taxon>
        <taxon>Andropogonodae</taxon>
        <taxon>Paspaleae</taxon>
        <taxon>Paspalinae</taxon>
        <taxon>Paspalum</taxon>
    </lineage>
</organism>
<dbReference type="Proteomes" id="UP001341281">
    <property type="component" value="Chromosome 01"/>
</dbReference>
<dbReference type="Gene3D" id="1.20.930.20">
    <property type="entry name" value="Adaptor protein Cbl, N-terminal domain"/>
    <property type="match status" value="1"/>
</dbReference>
<dbReference type="InterPro" id="IPR036537">
    <property type="entry name" value="Adaptor_Cbl_N_dom_sf"/>
</dbReference>
<evidence type="ECO:0000256" key="1">
    <source>
        <dbReference type="SAM" id="Coils"/>
    </source>
</evidence>
<sequence length="133" mass="15016">MAAAETFFEIARAIMNAVDAARSNADECRKLSEEVRRVRAILWELEEKGAVIENNRNSSVSRALSDLKRALRDAREVVRECQKQDQNNILLDRVVALAMASQRSNQLRQAKQNISDKMRLASFAINMLGQQVA</sequence>
<evidence type="ECO:0000313" key="2">
    <source>
        <dbReference type="EMBL" id="WVZ49922.1"/>
    </source>
</evidence>
<dbReference type="PANTHER" id="PTHR35832">
    <property type="entry name" value="OS12G0248400 PROTEIN-RELATED"/>
    <property type="match status" value="1"/>
</dbReference>
<gene>
    <name evidence="2" type="ORF">U9M48_001237</name>
</gene>
<dbReference type="EMBL" id="CP144745">
    <property type="protein sequence ID" value="WVZ49922.1"/>
    <property type="molecule type" value="Genomic_DNA"/>
</dbReference>
<accession>A0AAQ3SGI8</accession>
<keyword evidence="3" id="KW-1185">Reference proteome</keyword>
<dbReference type="AlphaFoldDB" id="A0AAQ3SGI8"/>
<protein>
    <submittedName>
        <fullName evidence="2">Uncharacterized protein</fullName>
    </submittedName>
</protein>
<name>A0AAQ3SGI8_PASNO</name>
<feature type="coiled-coil region" evidence="1">
    <location>
        <begin position="28"/>
        <end position="87"/>
    </location>
</feature>
<keyword evidence="1" id="KW-0175">Coiled coil</keyword>